<dbReference type="InterPro" id="IPR053843">
    <property type="entry name" value="DnaD_N"/>
</dbReference>
<feature type="domain" description="DnaB/C C-terminal" evidence="2">
    <location>
        <begin position="126"/>
        <end position="196"/>
    </location>
</feature>
<feature type="domain" description="DnaD N-terminal" evidence="3">
    <location>
        <begin position="17"/>
        <end position="114"/>
    </location>
</feature>
<protein>
    <submittedName>
        <fullName evidence="4">DNA replication protein DnaD</fullName>
    </submittedName>
</protein>
<dbReference type="RefSeq" id="WP_188382802.1">
    <property type="nucleotide sequence ID" value="NZ_BMEY01000001.1"/>
</dbReference>
<dbReference type="SUPFAM" id="SSF158499">
    <property type="entry name" value="DnaD domain-like"/>
    <property type="match status" value="1"/>
</dbReference>
<reference evidence="4" key="2">
    <citation type="submission" date="2020-09" db="EMBL/GenBank/DDBJ databases">
        <authorList>
            <person name="Sun Q."/>
            <person name="Zhou Y."/>
        </authorList>
    </citation>
    <scope>NUCLEOTIDE SEQUENCE</scope>
    <source>
        <strain evidence="4">CGMCC 1.12408</strain>
    </source>
</reference>
<dbReference type="InterPro" id="IPR036388">
    <property type="entry name" value="WH-like_DNA-bd_sf"/>
</dbReference>
<sequence>MKKTINYQEILQHQTTIPTQFLLSYKKLGLNESEAMVVLQIYRSIIQGNFFPTLQELTVILTLDENDCSKILRKLIQKNLLKIEQTKNSQQQLSEAYSLEPLWEKLFTPEKKQEVESSDEGTLFILFEQEFGRPLSPFEIETISVWLDEDQLSPALIKAALREAVLMAKLNFKYIDRILREWKKKGIHTVEQAREASKRFRDNQVTRQANTPTQKRDTSFYYNWLEGED</sequence>
<name>A0A916RM88_9BACI</name>
<dbReference type="EMBL" id="BMEY01000001">
    <property type="protein sequence ID" value="GGA61525.1"/>
    <property type="molecule type" value="Genomic_DNA"/>
</dbReference>
<dbReference type="AlphaFoldDB" id="A0A916RM88"/>
<gene>
    <name evidence="4" type="ORF">GCM10008025_01870</name>
</gene>
<evidence type="ECO:0000259" key="3">
    <source>
        <dbReference type="Pfam" id="PF21984"/>
    </source>
</evidence>
<evidence type="ECO:0000313" key="5">
    <source>
        <dbReference type="Proteomes" id="UP000613512"/>
    </source>
</evidence>
<dbReference type="PANTHER" id="PTHR37293">
    <property type="entry name" value="PHAGE REPLICATION PROTEIN-RELATED"/>
    <property type="match status" value="1"/>
</dbReference>
<keyword evidence="5" id="KW-1185">Reference proteome</keyword>
<reference evidence="4" key="1">
    <citation type="journal article" date="2014" name="Int. J. Syst. Evol. Microbiol.">
        <title>Complete genome sequence of Corynebacterium casei LMG S-19264T (=DSM 44701T), isolated from a smear-ripened cheese.</title>
        <authorList>
            <consortium name="US DOE Joint Genome Institute (JGI-PGF)"/>
            <person name="Walter F."/>
            <person name="Albersmeier A."/>
            <person name="Kalinowski J."/>
            <person name="Ruckert C."/>
        </authorList>
    </citation>
    <scope>NUCLEOTIDE SEQUENCE</scope>
    <source>
        <strain evidence="4">CGMCC 1.12408</strain>
    </source>
</reference>
<accession>A0A916RM88</accession>
<dbReference type="InterPro" id="IPR006343">
    <property type="entry name" value="DnaB/C_C"/>
</dbReference>
<dbReference type="NCBIfam" id="TIGR01446">
    <property type="entry name" value="DnaD_dom"/>
    <property type="match status" value="1"/>
</dbReference>
<organism evidence="4 5">
    <name type="scientific">Ornithinibacillus halotolerans</name>
    <dbReference type="NCBI Taxonomy" id="1274357"/>
    <lineage>
        <taxon>Bacteria</taxon>
        <taxon>Bacillati</taxon>
        <taxon>Bacillota</taxon>
        <taxon>Bacilli</taxon>
        <taxon>Bacillales</taxon>
        <taxon>Bacillaceae</taxon>
        <taxon>Ornithinibacillus</taxon>
    </lineage>
</organism>
<dbReference type="InterPro" id="IPR034829">
    <property type="entry name" value="DnaD-like_sf"/>
</dbReference>
<evidence type="ECO:0000313" key="4">
    <source>
        <dbReference type="EMBL" id="GGA61525.1"/>
    </source>
</evidence>
<comment type="similarity">
    <text evidence="1">Belongs to the DnaB/DnaD family.</text>
</comment>
<dbReference type="InterPro" id="IPR053162">
    <property type="entry name" value="DnaD"/>
</dbReference>
<evidence type="ECO:0000259" key="2">
    <source>
        <dbReference type="Pfam" id="PF07261"/>
    </source>
</evidence>
<dbReference type="Pfam" id="PF21984">
    <property type="entry name" value="DnaD_N"/>
    <property type="match status" value="1"/>
</dbReference>
<proteinExistence type="inferred from homology"/>
<dbReference type="PANTHER" id="PTHR37293:SF6">
    <property type="entry name" value="DNA REPLICATION PROTEIN DNAD"/>
    <property type="match status" value="1"/>
</dbReference>
<comment type="caution">
    <text evidence="4">The sequence shown here is derived from an EMBL/GenBank/DDBJ whole genome shotgun (WGS) entry which is preliminary data.</text>
</comment>
<evidence type="ECO:0000256" key="1">
    <source>
        <dbReference type="ARBA" id="ARBA00093462"/>
    </source>
</evidence>
<dbReference type="Gene3D" id="1.10.10.630">
    <property type="entry name" value="DnaD domain-like"/>
    <property type="match status" value="1"/>
</dbReference>
<dbReference type="Gene3D" id="1.10.10.10">
    <property type="entry name" value="Winged helix-like DNA-binding domain superfamily/Winged helix DNA-binding domain"/>
    <property type="match status" value="1"/>
</dbReference>
<dbReference type="Pfam" id="PF07261">
    <property type="entry name" value="DnaB_2"/>
    <property type="match status" value="1"/>
</dbReference>
<dbReference type="Proteomes" id="UP000613512">
    <property type="component" value="Unassembled WGS sequence"/>
</dbReference>